<dbReference type="GO" id="GO:0005930">
    <property type="term" value="C:axoneme"/>
    <property type="evidence" value="ECO:0007669"/>
    <property type="project" value="UniProtKB-SubCell"/>
</dbReference>
<dbReference type="InterPro" id="IPR032675">
    <property type="entry name" value="LRR_dom_sf"/>
</dbReference>
<reference evidence="2 3" key="1">
    <citation type="submission" date="2016-10" db="EMBL/GenBank/DDBJ databases">
        <authorList>
            <person name="Cai Z."/>
        </authorList>
    </citation>
    <scope>NUCLEOTIDE SEQUENCE [LARGE SCALE GENOMIC DNA]</scope>
</reference>
<keyword evidence="3" id="KW-1185">Reference proteome</keyword>
<comment type="subcellular location">
    <subcellularLocation>
        <location evidence="1">Cytoplasm</location>
        <location evidence="1">Cytoskeleton</location>
        <location evidence="1">Cilium axoneme</location>
    </subcellularLocation>
</comment>
<organism evidence="2 3">
    <name type="scientific">Tetradesmus obliquus</name>
    <name type="common">Green alga</name>
    <name type="synonym">Acutodesmus obliquus</name>
    <dbReference type="NCBI Taxonomy" id="3088"/>
    <lineage>
        <taxon>Eukaryota</taxon>
        <taxon>Viridiplantae</taxon>
        <taxon>Chlorophyta</taxon>
        <taxon>core chlorophytes</taxon>
        <taxon>Chlorophyceae</taxon>
        <taxon>CS clade</taxon>
        <taxon>Sphaeropleales</taxon>
        <taxon>Scenedesmaceae</taxon>
        <taxon>Tetradesmus</taxon>
    </lineage>
</organism>
<dbReference type="Gene3D" id="3.80.10.10">
    <property type="entry name" value="Ribonuclease Inhibitor"/>
    <property type="match status" value="1"/>
</dbReference>
<gene>
    <name evidence="2" type="ORF">BQ4739_LOCUS4182</name>
</gene>
<dbReference type="Proteomes" id="UP000256970">
    <property type="component" value="Unassembled WGS sequence"/>
</dbReference>
<proteinExistence type="predicted"/>
<accession>A0A383VDJ3</accession>
<protein>
    <submittedName>
        <fullName evidence="2">Uncharacterized protein</fullName>
    </submittedName>
</protein>
<evidence type="ECO:0000313" key="2">
    <source>
        <dbReference type="EMBL" id="SZX63627.1"/>
    </source>
</evidence>
<evidence type="ECO:0000313" key="3">
    <source>
        <dbReference type="Proteomes" id="UP000256970"/>
    </source>
</evidence>
<dbReference type="SUPFAM" id="SSF52047">
    <property type="entry name" value="RNI-like"/>
    <property type="match status" value="1"/>
</dbReference>
<sequence>MTVPSLQDICIETVARRMPYEVTFTCEALPIPELVQRVYSCYTAIANARRAAGIHSPAAHLAALRQFATCWQPQALALSLPGTTPTSSQALHELAAFSASLAHLQLACPAAASLSGLAPLQRLTCLGLRGCSSVTPEALQQLLAAMPQLLALDLSGLGQVSDSLAPTLVQLKQLLVLQLSATSCSDATIEWLTYGSRLHEWQRQQQQQQQQGGSCEQTQAVAQLDQAVGDWPRTCIRQWHLAHTRVTARAAELLLCCPNIIFLDLRGSGVKAHQLQPLRAKFRLGAVQGAVLSRSAALAAAAVSHDAFLCADSSAHSAAAAAEAEAAAGVGKQGSLQQSVQQGVLELLKAHQEASNAEADAQAGATAASRQRQLAAGAAWQQQQQQQVQQHALSWPASATIHSVWPAVPGIAGTWPQQPAHAGVSAVCPGPMQPAGMQQLQRWHW</sequence>
<evidence type="ECO:0000256" key="1">
    <source>
        <dbReference type="ARBA" id="ARBA00004430"/>
    </source>
</evidence>
<name>A0A383VDJ3_TETOB</name>
<dbReference type="EMBL" id="FNXT01000336">
    <property type="protein sequence ID" value="SZX63627.1"/>
    <property type="molecule type" value="Genomic_DNA"/>
</dbReference>
<dbReference type="AlphaFoldDB" id="A0A383VDJ3"/>